<dbReference type="EMBL" id="CVMT01000009">
    <property type="protein sequence ID" value="CRG91411.1"/>
    <property type="molecule type" value="Genomic_DNA"/>
</dbReference>
<proteinExistence type="predicted"/>
<evidence type="ECO:0000313" key="1">
    <source>
        <dbReference type="EMBL" id="CRG91411.1"/>
    </source>
</evidence>
<accession>A0A0U1M8M5</accession>
<reference evidence="1 2" key="1">
    <citation type="submission" date="2015-04" db="EMBL/GenBank/DDBJ databases">
        <authorList>
            <person name="Syromyatnikov M.Y."/>
            <person name="Popov V.N."/>
        </authorList>
    </citation>
    <scope>NUCLEOTIDE SEQUENCE [LARGE SCALE GENOMIC DNA]</scope>
    <source>
        <strain evidence="1">WF-38-12</strain>
    </source>
</reference>
<protein>
    <submittedName>
        <fullName evidence="1">Uncharacterized protein</fullName>
    </submittedName>
</protein>
<keyword evidence="2" id="KW-1185">Reference proteome</keyword>
<dbReference type="AlphaFoldDB" id="A0A0U1M8M5"/>
<organism evidence="1 2">
    <name type="scientific">Talaromyces islandicus</name>
    <name type="common">Penicillium islandicum</name>
    <dbReference type="NCBI Taxonomy" id="28573"/>
    <lineage>
        <taxon>Eukaryota</taxon>
        <taxon>Fungi</taxon>
        <taxon>Dikarya</taxon>
        <taxon>Ascomycota</taxon>
        <taxon>Pezizomycotina</taxon>
        <taxon>Eurotiomycetes</taxon>
        <taxon>Eurotiomycetidae</taxon>
        <taxon>Eurotiales</taxon>
        <taxon>Trichocomaceae</taxon>
        <taxon>Talaromyces</taxon>
        <taxon>Talaromyces sect. Islandici</taxon>
    </lineage>
</organism>
<sequence>MTWSPKYSKELEALAAEMAQNEIMLRQNVENLIDTGSRTFHINSEDTVGTLKGMKLRRLAQKATELQGLIRTYTNEDSTALVRRVATSVHPVGKELAELLALSNDTTREDAEKHAKQWKGDTAAATELVEIWSDLQNRSNAPAQTIADFLMPLKSINKTAEATKLSELLRALSKQ</sequence>
<gene>
    <name evidence="1" type="ORF">PISL3812_08459</name>
</gene>
<evidence type="ECO:0000313" key="2">
    <source>
        <dbReference type="Proteomes" id="UP000054383"/>
    </source>
</evidence>
<dbReference type="Proteomes" id="UP000054383">
    <property type="component" value="Unassembled WGS sequence"/>
</dbReference>
<name>A0A0U1M8M5_TALIS</name>